<sequence>MAKLNKFKTSARRKMRKAHFTAPSHLRRRIMSAPLSKDLRTKYNVRSMPIRKDDEVQVVRGHFKGQAVGKVIQTYRSKYVVHIERITREKANGATVFVGIHPSNVVIVKLKLDKDRKAILERRAAGRLQKQGKTKGKHTEESVAAEKAK</sequence>
<dbReference type="InterPro" id="IPR005756">
    <property type="entry name" value="Ribosomal_uL24_euk/arc"/>
</dbReference>
<evidence type="ECO:0000313" key="6">
    <source>
        <dbReference type="EMBL" id="MDE47804.1"/>
    </source>
</evidence>
<dbReference type="EMBL" id="GGYP01003033">
    <property type="protein sequence ID" value="MDE47804.1"/>
    <property type="molecule type" value="Transcribed_RNA"/>
</dbReference>
<dbReference type="InterPro" id="IPR041988">
    <property type="entry name" value="Ribosomal_uL24_KOW"/>
</dbReference>
<evidence type="ECO:0000259" key="5">
    <source>
        <dbReference type="SMART" id="SM00739"/>
    </source>
</evidence>
<dbReference type="AlphaFoldDB" id="A0A6G1SBC8"/>
<dbReference type="InterPro" id="IPR005824">
    <property type="entry name" value="KOW"/>
</dbReference>
<feature type="region of interest" description="Disordered" evidence="4">
    <location>
        <begin position="123"/>
        <end position="149"/>
    </location>
</feature>
<evidence type="ECO:0000256" key="2">
    <source>
        <dbReference type="ARBA" id="ARBA00022980"/>
    </source>
</evidence>
<feature type="domain" description="KOW" evidence="5">
    <location>
        <begin position="49"/>
        <end position="77"/>
    </location>
</feature>
<evidence type="ECO:0000256" key="1">
    <source>
        <dbReference type="ARBA" id="ARBA00010618"/>
    </source>
</evidence>
<accession>A0A6G1SBC8</accession>
<evidence type="ECO:0000256" key="3">
    <source>
        <dbReference type="ARBA" id="ARBA00023274"/>
    </source>
</evidence>
<dbReference type="FunFam" id="2.30.30.30:FF:000009">
    <property type="entry name" value="60S ribosomal protein L26"/>
    <property type="match status" value="1"/>
</dbReference>
<dbReference type="InterPro" id="IPR008991">
    <property type="entry name" value="Translation_prot_SH3-like_sf"/>
</dbReference>
<dbReference type="PANTHER" id="PTHR11143">
    <property type="entry name" value="60S RIBOSOMAL PROTEIN L26 FAMILY MEMBER"/>
    <property type="match status" value="1"/>
</dbReference>
<dbReference type="Pfam" id="PF00467">
    <property type="entry name" value="KOW"/>
    <property type="match status" value="1"/>
</dbReference>
<dbReference type="InterPro" id="IPR005825">
    <property type="entry name" value="Ribosomal_uL24_CS"/>
</dbReference>
<protein>
    <submittedName>
        <fullName evidence="6">60S ribosomal protein L26</fullName>
    </submittedName>
</protein>
<dbReference type="GO" id="GO:0006412">
    <property type="term" value="P:translation"/>
    <property type="evidence" value="ECO:0007669"/>
    <property type="project" value="InterPro"/>
</dbReference>
<reference evidence="6" key="1">
    <citation type="submission" date="2018-10" db="EMBL/GenBank/DDBJ databases">
        <title>Transcriptome assembly of Aceria tosichella (Wheat curl mite) Type 2.</title>
        <authorList>
            <person name="Scully E.D."/>
            <person name="Geib S.M."/>
            <person name="Palmer N.A."/>
            <person name="Gupta A.K."/>
            <person name="Sarath G."/>
            <person name="Tatineni S."/>
        </authorList>
    </citation>
    <scope>NUCLEOTIDE SEQUENCE</scope>
    <source>
        <strain evidence="6">LincolnNE</strain>
    </source>
</reference>
<dbReference type="GO" id="GO:0015934">
    <property type="term" value="C:large ribosomal subunit"/>
    <property type="evidence" value="ECO:0007669"/>
    <property type="project" value="InterPro"/>
</dbReference>
<name>A0A6G1SBC8_9ACAR</name>
<proteinExistence type="inferred from homology"/>
<dbReference type="NCBIfam" id="TIGR01080">
    <property type="entry name" value="rplX_A_E"/>
    <property type="match status" value="1"/>
</dbReference>
<dbReference type="GO" id="GO:0003735">
    <property type="term" value="F:structural constituent of ribosome"/>
    <property type="evidence" value="ECO:0007669"/>
    <property type="project" value="InterPro"/>
</dbReference>
<dbReference type="InterPro" id="IPR014722">
    <property type="entry name" value="Rib_uL2_dom2"/>
</dbReference>
<organism evidence="6">
    <name type="scientific">Aceria tosichella</name>
    <name type="common">wheat curl mite</name>
    <dbReference type="NCBI Taxonomy" id="561515"/>
    <lineage>
        <taxon>Eukaryota</taxon>
        <taxon>Metazoa</taxon>
        <taxon>Ecdysozoa</taxon>
        <taxon>Arthropoda</taxon>
        <taxon>Chelicerata</taxon>
        <taxon>Arachnida</taxon>
        <taxon>Acari</taxon>
        <taxon>Acariformes</taxon>
        <taxon>Trombidiformes</taxon>
        <taxon>Prostigmata</taxon>
        <taxon>Eupodina</taxon>
        <taxon>Eriophyoidea</taxon>
        <taxon>Eriophyidae</taxon>
        <taxon>Eriophyinae</taxon>
        <taxon>Aceriini</taxon>
        <taxon>Aceria</taxon>
    </lineage>
</organism>
<comment type="similarity">
    <text evidence="1">Belongs to the universal ribosomal protein uL24 family.</text>
</comment>
<dbReference type="SMART" id="SM00739">
    <property type="entry name" value="KOW"/>
    <property type="match status" value="1"/>
</dbReference>
<dbReference type="Pfam" id="PF16906">
    <property type="entry name" value="Ribosomal_L26"/>
    <property type="match status" value="1"/>
</dbReference>
<dbReference type="Gene3D" id="2.30.30.30">
    <property type="match status" value="1"/>
</dbReference>
<keyword evidence="2 6" id="KW-0689">Ribosomal protein</keyword>
<dbReference type="CDD" id="cd06089">
    <property type="entry name" value="KOW_RPL26"/>
    <property type="match status" value="1"/>
</dbReference>
<feature type="compositionally biased region" description="Basic and acidic residues" evidence="4">
    <location>
        <begin position="137"/>
        <end position="149"/>
    </location>
</feature>
<gene>
    <name evidence="6" type="primary">Rpl26</name>
    <name evidence="6" type="ORF">g.8970</name>
</gene>
<keyword evidence="3" id="KW-0687">Ribonucleoprotein</keyword>
<dbReference type="PROSITE" id="PS01108">
    <property type="entry name" value="RIBOSOMAL_L24"/>
    <property type="match status" value="1"/>
</dbReference>
<evidence type="ECO:0000256" key="4">
    <source>
        <dbReference type="SAM" id="MobiDB-lite"/>
    </source>
</evidence>
<dbReference type="GO" id="GO:0003723">
    <property type="term" value="F:RNA binding"/>
    <property type="evidence" value="ECO:0007669"/>
    <property type="project" value="InterPro"/>
</dbReference>
<dbReference type="HAMAP" id="MF_01326_A">
    <property type="entry name" value="Ribosomal_uL24_A"/>
    <property type="match status" value="1"/>
</dbReference>
<dbReference type="SUPFAM" id="SSF50104">
    <property type="entry name" value="Translation proteins SH3-like domain"/>
    <property type="match status" value="1"/>
</dbReference>